<gene>
    <name evidence="1" type="ORF">BS47DRAFT_1349190</name>
</gene>
<name>A0A9P6DTC7_9AGAM</name>
<sequence>MNSWWRELSRASYVLEHGFSSQLGWRGTSGWNRPGVQEWKGLSTELTDVLRGV</sequence>
<evidence type="ECO:0000313" key="2">
    <source>
        <dbReference type="Proteomes" id="UP000886523"/>
    </source>
</evidence>
<keyword evidence="2" id="KW-1185">Reference proteome</keyword>
<evidence type="ECO:0000313" key="1">
    <source>
        <dbReference type="EMBL" id="KAF9509515.1"/>
    </source>
</evidence>
<proteinExistence type="predicted"/>
<reference evidence="1" key="1">
    <citation type="journal article" date="2020" name="Nat. Commun.">
        <title>Large-scale genome sequencing of mycorrhizal fungi provides insights into the early evolution of symbiotic traits.</title>
        <authorList>
            <person name="Miyauchi S."/>
            <person name="Kiss E."/>
            <person name="Kuo A."/>
            <person name="Drula E."/>
            <person name="Kohler A."/>
            <person name="Sanchez-Garcia M."/>
            <person name="Morin E."/>
            <person name="Andreopoulos B."/>
            <person name="Barry K.W."/>
            <person name="Bonito G."/>
            <person name="Buee M."/>
            <person name="Carver A."/>
            <person name="Chen C."/>
            <person name="Cichocki N."/>
            <person name="Clum A."/>
            <person name="Culley D."/>
            <person name="Crous P.W."/>
            <person name="Fauchery L."/>
            <person name="Girlanda M."/>
            <person name="Hayes R.D."/>
            <person name="Keri Z."/>
            <person name="LaButti K."/>
            <person name="Lipzen A."/>
            <person name="Lombard V."/>
            <person name="Magnuson J."/>
            <person name="Maillard F."/>
            <person name="Murat C."/>
            <person name="Nolan M."/>
            <person name="Ohm R.A."/>
            <person name="Pangilinan J."/>
            <person name="Pereira M.F."/>
            <person name="Perotto S."/>
            <person name="Peter M."/>
            <person name="Pfister S."/>
            <person name="Riley R."/>
            <person name="Sitrit Y."/>
            <person name="Stielow J.B."/>
            <person name="Szollosi G."/>
            <person name="Zifcakova L."/>
            <person name="Stursova M."/>
            <person name="Spatafora J.W."/>
            <person name="Tedersoo L."/>
            <person name="Vaario L.M."/>
            <person name="Yamada A."/>
            <person name="Yan M."/>
            <person name="Wang P."/>
            <person name="Xu J."/>
            <person name="Bruns T."/>
            <person name="Baldrian P."/>
            <person name="Vilgalys R."/>
            <person name="Dunand C."/>
            <person name="Henrissat B."/>
            <person name="Grigoriev I.V."/>
            <person name="Hibbett D."/>
            <person name="Nagy L.G."/>
            <person name="Martin F.M."/>
        </authorList>
    </citation>
    <scope>NUCLEOTIDE SEQUENCE</scope>
    <source>
        <strain evidence="1">UP504</strain>
    </source>
</reference>
<dbReference type="EMBL" id="MU129034">
    <property type="protein sequence ID" value="KAF9509515.1"/>
    <property type="molecule type" value="Genomic_DNA"/>
</dbReference>
<dbReference type="AlphaFoldDB" id="A0A9P6DTC7"/>
<comment type="caution">
    <text evidence="1">The sequence shown here is derived from an EMBL/GenBank/DDBJ whole genome shotgun (WGS) entry which is preliminary data.</text>
</comment>
<organism evidence="1 2">
    <name type="scientific">Hydnum rufescens UP504</name>
    <dbReference type="NCBI Taxonomy" id="1448309"/>
    <lineage>
        <taxon>Eukaryota</taxon>
        <taxon>Fungi</taxon>
        <taxon>Dikarya</taxon>
        <taxon>Basidiomycota</taxon>
        <taxon>Agaricomycotina</taxon>
        <taxon>Agaricomycetes</taxon>
        <taxon>Cantharellales</taxon>
        <taxon>Hydnaceae</taxon>
        <taxon>Hydnum</taxon>
    </lineage>
</organism>
<protein>
    <submittedName>
        <fullName evidence="1">Uncharacterized protein</fullName>
    </submittedName>
</protein>
<accession>A0A9P6DTC7</accession>
<dbReference type="Proteomes" id="UP000886523">
    <property type="component" value="Unassembled WGS sequence"/>
</dbReference>